<evidence type="ECO:0000313" key="2">
    <source>
        <dbReference type="Proteomes" id="UP000801864"/>
    </source>
</evidence>
<name>A0A9P4X4L5_9HYPO</name>
<comment type="caution">
    <text evidence="1">The sequence shown here is derived from an EMBL/GenBank/DDBJ whole genome shotgun (WGS) entry which is preliminary data.</text>
</comment>
<evidence type="ECO:0000313" key="1">
    <source>
        <dbReference type="EMBL" id="KAF3057699.1"/>
    </source>
</evidence>
<accession>A0A9P4X4L5</accession>
<dbReference type="AlphaFoldDB" id="A0A9P4X4L5"/>
<organism evidence="1 2">
    <name type="scientific">Trichoderma lentiforme</name>
    <dbReference type="NCBI Taxonomy" id="1567552"/>
    <lineage>
        <taxon>Eukaryota</taxon>
        <taxon>Fungi</taxon>
        <taxon>Dikarya</taxon>
        <taxon>Ascomycota</taxon>
        <taxon>Pezizomycotina</taxon>
        <taxon>Sordariomycetes</taxon>
        <taxon>Hypocreomycetidae</taxon>
        <taxon>Hypocreales</taxon>
        <taxon>Hypocreaceae</taxon>
        <taxon>Trichoderma</taxon>
    </lineage>
</organism>
<gene>
    <name evidence="1" type="ORF">CFAM422_012227</name>
</gene>
<protein>
    <submittedName>
        <fullName evidence="1">Uncharacterized protein</fullName>
    </submittedName>
</protein>
<reference evidence="1 2" key="1">
    <citation type="submission" date="2018-06" db="EMBL/GenBank/DDBJ databases">
        <title>Genome analysis of cellulolytic fungus Trichoderma lentiforme CFAM-422.</title>
        <authorList>
            <person name="Steindorff A.S."/>
            <person name="Formighieri E.F."/>
            <person name="Midorikawa G.E.O."/>
            <person name="Tamietti M.S."/>
            <person name="Ramos E.Z."/>
            <person name="Silva A.S."/>
            <person name="Bon E.P.S."/>
            <person name="Mendes T.D."/>
            <person name="Damaso M.C.T."/>
            <person name="Favaro L.C.L."/>
        </authorList>
    </citation>
    <scope>NUCLEOTIDE SEQUENCE [LARGE SCALE GENOMIC DNA]</scope>
    <source>
        <strain evidence="1 2">CFAM-422</strain>
    </source>
</reference>
<dbReference type="Proteomes" id="UP000801864">
    <property type="component" value="Unassembled WGS sequence"/>
</dbReference>
<proteinExistence type="predicted"/>
<sequence>MDGEYCRGGVADSDSRFLESTLSSAHLQPSLLLRPCTSKPTGRASGGTDNFTPLRQGTDWILYYEYFLRRVNLTTSTYELSGLSIEEAPQSIISIAPGDKRSPVESIEALPSREVCRALLLSALPLAKAWQPAPKQEALSGDGMDPTA</sequence>
<keyword evidence="2" id="KW-1185">Reference proteome</keyword>
<dbReference type="EMBL" id="QLNT01000028">
    <property type="protein sequence ID" value="KAF3057699.1"/>
    <property type="molecule type" value="Genomic_DNA"/>
</dbReference>